<comment type="catalytic activity">
    <reaction evidence="1 15">
        <text>Hydrolysis of DNA containing ring-opened 7-methylguanine residues, releasing 2,6-diamino-4-hydroxy-5-(N-methyl)formamidopyrimidine.</text>
        <dbReference type="EC" id="3.2.2.23"/>
    </reaction>
</comment>
<keyword evidence="8 15" id="KW-0862">Zinc</keyword>
<evidence type="ECO:0000259" key="16">
    <source>
        <dbReference type="PROSITE" id="PS51066"/>
    </source>
</evidence>
<dbReference type="PANTHER" id="PTHR22993">
    <property type="entry name" value="FORMAMIDOPYRIMIDINE-DNA GLYCOSYLASE"/>
    <property type="match status" value="1"/>
</dbReference>
<keyword evidence="5 15" id="KW-0227">DNA damage</keyword>
<keyword evidence="11 15" id="KW-0456">Lyase</keyword>
<protein>
    <recommendedName>
        <fullName evidence="15">Formamidopyrimidine-DNA glycosylase</fullName>
        <shortName evidence="15">Fapy-DNA glycosylase</shortName>
        <ecNumber evidence="15">3.2.2.23</ecNumber>
    </recommendedName>
    <alternativeName>
        <fullName evidence="15">DNA-(apurinic or apyrimidinic site) lyase MutM</fullName>
        <shortName evidence="15">AP lyase MutM</shortName>
        <ecNumber evidence="15">4.2.99.18</ecNumber>
    </alternativeName>
</protein>
<feature type="domain" description="FPG-type" evidence="16">
    <location>
        <begin position="258"/>
        <end position="292"/>
    </location>
</feature>
<sequence>MPELPEVETVRRGLEPVLTGSRIISVSLGCKNLRFPFPESFSECLTGRIIIKLSRRAKYLLFHLSQNQTIVSHLGMSGSWHIEDDLLREKHYSSMGKLVAHDHFIMSFQAINGKMYRLIYNDSRRFGFMLLADTMRLYEHPLLKNLGLEPIGNAVSGAYLQKAFINKKTSLKAVLLDQSIVAGLGNIYVCEALWRSYLSPERRALTLASKSAHARELAKCLAQSICDVISEAIFSGGSSLRDYVHIDGSLGYFQHCFSVYGREGKECSRCGMHIVRIVQSGRSSFYCPQCQK</sequence>
<evidence type="ECO:0000256" key="5">
    <source>
        <dbReference type="ARBA" id="ARBA00022763"/>
    </source>
</evidence>
<dbReference type="InterPro" id="IPR015887">
    <property type="entry name" value="DNA_glyclase_Znf_dom_DNA_BS"/>
</dbReference>
<dbReference type="GO" id="GO:0140078">
    <property type="term" value="F:class I DNA-(apurinic or apyrimidinic site) endonuclease activity"/>
    <property type="evidence" value="ECO:0007669"/>
    <property type="project" value="UniProtKB-EC"/>
</dbReference>
<keyword evidence="10 15" id="KW-0234">DNA repair</keyword>
<evidence type="ECO:0000256" key="1">
    <source>
        <dbReference type="ARBA" id="ARBA00001668"/>
    </source>
</evidence>
<proteinExistence type="inferred from homology"/>
<dbReference type="Pfam" id="PF06827">
    <property type="entry name" value="zf-FPG_IleRS"/>
    <property type="match status" value="1"/>
</dbReference>
<dbReference type="EC" id="4.2.99.18" evidence="15"/>
<evidence type="ECO:0000256" key="9">
    <source>
        <dbReference type="ARBA" id="ARBA00023125"/>
    </source>
</evidence>
<dbReference type="InterPro" id="IPR015886">
    <property type="entry name" value="H2TH_FPG"/>
</dbReference>
<feature type="domain" description="Formamidopyrimidine-DNA glycosylase catalytic" evidence="17">
    <location>
        <begin position="2"/>
        <end position="127"/>
    </location>
</feature>
<dbReference type="PANTHER" id="PTHR22993:SF9">
    <property type="entry name" value="FORMAMIDOPYRIMIDINE-DNA GLYCOSYLASE"/>
    <property type="match status" value="1"/>
</dbReference>
<dbReference type="NCBIfam" id="NF002211">
    <property type="entry name" value="PRK01103.1"/>
    <property type="match status" value="1"/>
</dbReference>
<dbReference type="PROSITE" id="PS01242">
    <property type="entry name" value="ZF_FPG_1"/>
    <property type="match status" value="1"/>
</dbReference>
<dbReference type="InterPro" id="IPR012319">
    <property type="entry name" value="FPG_cat"/>
</dbReference>
<dbReference type="InterPro" id="IPR035937">
    <property type="entry name" value="FPG_N"/>
</dbReference>
<evidence type="ECO:0000313" key="18">
    <source>
        <dbReference type="EMBL" id="KEG21120.1"/>
    </source>
</evidence>
<dbReference type="InterPro" id="IPR010663">
    <property type="entry name" value="Znf_FPG/IleRS"/>
</dbReference>
<feature type="binding site" evidence="15">
    <location>
        <position position="101"/>
    </location>
    <ligand>
        <name>DNA</name>
        <dbReference type="ChEBI" id="CHEBI:16991"/>
    </ligand>
</feature>
<evidence type="ECO:0000256" key="8">
    <source>
        <dbReference type="ARBA" id="ARBA00022833"/>
    </source>
</evidence>
<dbReference type="Pfam" id="PF01149">
    <property type="entry name" value="Fapy_DNA_glyco"/>
    <property type="match status" value="1"/>
</dbReference>
<evidence type="ECO:0000256" key="15">
    <source>
        <dbReference type="HAMAP-Rule" id="MF_00103"/>
    </source>
</evidence>
<accession>A0A072R5U3</accession>
<comment type="cofactor">
    <cofactor evidence="15">
        <name>Zn(2+)</name>
        <dbReference type="ChEBI" id="CHEBI:29105"/>
    </cofactor>
    <text evidence="15">Binds 1 zinc ion per subunit.</text>
</comment>
<keyword evidence="6 15" id="KW-0863">Zinc-finger</keyword>
<comment type="caution">
    <text evidence="18">The sequence shown here is derived from an EMBL/GenBank/DDBJ whole genome shotgun (WGS) entry which is preliminary data.</text>
</comment>
<dbReference type="NCBIfam" id="TIGR00577">
    <property type="entry name" value="fpg"/>
    <property type="match status" value="1"/>
</dbReference>
<dbReference type="Gene3D" id="3.20.190.10">
    <property type="entry name" value="MutM-like, N-terminal"/>
    <property type="match status" value="1"/>
</dbReference>
<dbReference type="SUPFAM" id="SSF81624">
    <property type="entry name" value="N-terminal domain of MutM-like DNA repair proteins"/>
    <property type="match status" value="1"/>
</dbReference>
<dbReference type="FunFam" id="1.10.8.50:FF:000003">
    <property type="entry name" value="Formamidopyrimidine-DNA glycosylase"/>
    <property type="match status" value="1"/>
</dbReference>
<dbReference type="GO" id="GO:0003684">
    <property type="term" value="F:damaged DNA binding"/>
    <property type="evidence" value="ECO:0007669"/>
    <property type="project" value="InterPro"/>
</dbReference>
<dbReference type="PROSITE" id="PS51068">
    <property type="entry name" value="FPG_CAT"/>
    <property type="match status" value="1"/>
</dbReference>
<evidence type="ECO:0000256" key="6">
    <source>
        <dbReference type="ARBA" id="ARBA00022771"/>
    </source>
</evidence>
<evidence type="ECO:0000256" key="11">
    <source>
        <dbReference type="ARBA" id="ARBA00023239"/>
    </source>
</evidence>
<keyword evidence="4 15" id="KW-0479">Metal-binding</keyword>
<name>A0A072R5U3_BARBA</name>
<dbReference type="InterPro" id="IPR000214">
    <property type="entry name" value="Znf_DNA_glyclase/AP_lyase"/>
</dbReference>
<evidence type="ECO:0000256" key="10">
    <source>
        <dbReference type="ARBA" id="ARBA00023204"/>
    </source>
</evidence>
<feature type="active site" description="Proton donor; for beta-elimination activity" evidence="15">
    <location>
        <position position="58"/>
    </location>
</feature>
<organism evidence="18 19">
    <name type="scientific">Bartonella bacilliformis Ver097</name>
    <dbReference type="NCBI Taxonomy" id="1293911"/>
    <lineage>
        <taxon>Bacteria</taxon>
        <taxon>Pseudomonadati</taxon>
        <taxon>Pseudomonadota</taxon>
        <taxon>Alphaproteobacteria</taxon>
        <taxon>Hyphomicrobiales</taxon>
        <taxon>Bartonellaceae</taxon>
        <taxon>Bartonella</taxon>
    </lineage>
</organism>
<evidence type="ECO:0000256" key="14">
    <source>
        <dbReference type="ARBA" id="ARBA00044632"/>
    </source>
</evidence>
<dbReference type="CDD" id="cd08966">
    <property type="entry name" value="EcFpg-like_N"/>
    <property type="match status" value="1"/>
</dbReference>
<evidence type="ECO:0000256" key="4">
    <source>
        <dbReference type="ARBA" id="ARBA00022723"/>
    </source>
</evidence>
<evidence type="ECO:0000313" key="19">
    <source>
        <dbReference type="Proteomes" id="UP000031740"/>
    </source>
</evidence>
<dbReference type="PATRIC" id="fig|1293911.3.peg.69"/>
<feature type="binding site" evidence="15">
    <location>
        <position position="124"/>
    </location>
    <ligand>
        <name>DNA</name>
        <dbReference type="ChEBI" id="CHEBI:16991"/>
    </ligand>
</feature>
<dbReference type="GO" id="GO:0006284">
    <property type="term" value="P:base-excision repair"/>
    <property type="evidence" value="ECO:0007669"/>
    <property type="project" value="InterPro"/>
</dbReference>
<feature type="active site" description="Proton donor; for delta-elimination activity" evidence="15">
    <location>
        <position position="282"/>
    </location>
</feature>
<dbReference type="HOGENOM" id="CLU_038423_1_1_5"/>
<dbReference type="EC" id="3.2.2.23" evidence="15"/>
<keyword evidence="7 15" id="KW-0378">Hydrolase</keyword>
<dbReference type="STRING" id="1293911.H710_00067"/>
<dbReference type="SMART" id="SM01232">
    <property type="entry name" value="H2TH"/>
    <property type="match status" value="1"/>
</dbReference>
<dbReference type="HAMAP" id="MF_00103">
    <property type="entry name" value="Fapy_DNA_glycosyl"/>
    <property type="match status" value="1"/>
</dbReference>
<reference evidence="18 19" key="1">
    <citation type="submission" date="2013-04" db="EMBL/GenBank/DDBJ databases">
        <title>The Genome Sequence of Bartonella bacilliformis Ver097.</title>
        <authorList>
            <consortium name="The Broad Institute Genomics Platform"/>
            <consortium name="The Broad Institute Genome Sequencing Center for Infectious Disease"/>
            <person name="Feldgarden M."/>
            <person name="Kirby J."/>
            <person name="Birtles R."/>
            <person name="Dasch G."/>
            <person name="Hendrix L."/>
            <person name="Koehler J."/>
            <person name="Walker B."/>
            <person name="Young S.K."/>
            <person name="Zeng Q."/>
            <person name="Gargeya S."/>
            <person name="Fitzgerald M."/>
            <person name="Haas B."/>
            <person name="Abouelleil A."/>
            <person name="Allen A.W."/>
            <person name="Alvarado L."/>
            <person name="Arachchi H.M."/>
            <person name="Berlin A.M."/>
            <person name="Chapman S.B."/>
            <person name="Gainer-Dewar J."/>
            <person name="Goldberg J."/>
            <person name="Griggs A."/>
            <person name="Gujja S."/>
            <person name="Hansen M."/>
            <person name="Howarth C."/>
            <person name="Imamovic A."/>
            <person name="Ireland A."/>
            <person name="Larimer J."/>
            <person name="McCowan C."/>
            <person name="Murphy C."/>
            <person name="Pearson M."/>
            <person name="Poon T.W."/>
            <person name="Priest M."/>
            <person name="Roberts A."/>
            <person name="Saif S."/>
            <person name="Shea T."/>
            <person name="Sisk P."/>
            <person name="Sykes S."/>
            <person name="Wortman J."/>
            <person name="Nusbaum C."/>
            <person name="Birren B."/>
        </authorList>
    </citation>
    <scope>NUCLEOTIDE SEQUENCE [LARGE SCALE GENOMIC DNA]</scope>
    <source>
        <strain evidence="18 19">Ver097</strain>
    </source>
</reference>
<keyword evidence="12 15" id="KW-0511">Multifunctional enzyme</keyword>
<evidence type="ECO:0000256" key="3">
    <source>
        <dbReference type="ARBA" id="ARBA00011245"/>
    </source>
</evidence>
<evidence type="ECO:0000259" key="17">
    <source>
        <dbReference type="PROSITE" id="PS51068"/>
    </source>
</evidence>
<dbReference type="InterPro" id="IPR020629">
    <property type="entry name" value="FPG_Glyclase"/>
</dbReference>
<evidence type="ECO:0000256" key="7">
    <source>
        <dbReference type="ARBA" id="ARBA00022801"/>
    </source>
</evidence>
<dbReference type="Proteomes" id="UP000031740">
    <property type="component" value="Unassembled WGS sequence"/>
</dbReference>
<dbReference type="SUPFAM" id="SSF46946">
    <property type="entry name" value="S13-like H2TH domain"/>
    <property type="match status" value="1"/>
</dbReference>
<dbReference type="SMART" id="SM00898">
    <property type="entry name" value="Fapy_DNA_glyco"/>
    <property type="match status" value="1"/>
</dbReference>
<keyword evidence="9 15" id="KW-0238">DNA-binding</keyword>
<evidence type="ECO:0000256" key="12">
    <source>
        <dbReference type="ARBA" id="ARBA00023268"/>
    </source>
</evidence>
<dbReference type="GO" id="GO:0008270">
    <property type="term" value="F:zinc ion binding"/>
    <property type="evidence" value="ECO:0007669"/>
    <property type="project" value="UniProtKB-UniRule"/>
</dbReference>
<dbReference type="Pfam" id="PF06831">
    <property type="entry name" value="H2TH"/>
    <property type="match status" value="1"/>
</dbReference>
<comment type="catalytic activity">
    <reaction evidence="14 15">
        <text>2'-deoxyribonucleotide-(2'-deoxyribose 5'-phosphate)-2'-deoxyribonucleotide-DNA = a 3'-end 2'-deoxyribonucleotide-(2,3-dehydro-2,3-deoxyribose 5'-phosphate)-DNA + a 5'-end 5'-phospho-2'-deoxyribonucleoside-DNA + H(+)</text>
        <dbReference type="Rhea" id="RHEA:66592"/>
        <dbReference type="Rhea" id="RHEA-COMP:13180"/>
        <dbReference type="Rhea" id="RHEA-COMP:16897"/>
        <dbReference type="Rhea" id="RHEA-COMP:17067"/>
        <dbReference type="ChEBI" id="CHEBI:15378"/>
        <dbReference type="ChEBI" id="CHEBI:136412"/>
        <dbReference type="ChEBI" id="CHEBI:157695"/>
        <dbReference type="ChEBI" id="CHEBI:167181"/>
        <dbReference type="EC" id="4.2.99.18"/>
    </reaction>
</comment>
<dbReference type="PROSITE" id="PS51066">
    <property type="entry name" value="ZF_FPG_2"/>
    <property type="match status" value="1"/>
</dbReference>
<comment type="subunit">
    <text evidence="3 15">Monomer.</text>
</comment>
<dbReference type="AlphaFoldDB" id="A0A072R5U3"/>
<comment type="function">
    <text evidence="15">Involved in base excision repair of DNA damaged by oxidation or by mutagenic agents. Acts as DNA glycosylase that recognizes and removes damaged bases. Has a preference for oxidized purines, such as 7,8-dihydro-8-oxoguanine (8-oxoG). Has AP (apurinic/apyrimidinic) lyase activity and introduces nicks in the DNA strand. Cleaves the DNA backbone by beta-delta elimination to generate a single-strand break at the site of the removed base with both 3'- and 5'-phosphates.</text>
</comment>
<gene>
    <name evidence="15" type="primary">mutM</name>
    <name evidence="15" type="synonym">fpg</name>
    <name evidence="18" type="ORF">H710_00067</name>
</gene>
<dbReference type="GO" id="GO:0034039">
    <property type="term" value="F:8-oxo-7,8-dihydroguanine DNA N-glycosylase activity"/>
    <property type="evidence" value="ECO:0007669"/>
    <property type="project" value="TreeGrafter"/>
</dbReference>
<dbReference type="RefSeq" id="WP_041848872.1">
    <property type="nucleotide sequence ID" value="NZ_KL503802.1"/>
</dbReference>
<dbReference type="SUPFAM" id="SSF57716">
    <property type="entry name" value="Glucocorticoid receptor-like (DNA-binding domain)"/>
    <property type="match status" value="1"/>
</dbReference>
<evidence type="ECO:0000256" key="13">
    <source>
        <dbReference type="ARBA" id="ARBA00023295"/>
    </source>
</evidence>
<feature type="binding site" evidence="15">
    <location>
        <position position="167"/>
    </location>
    <ligand>
        <name>DNA</name>
        <dbReference type="ChEBI" id="CHEBI:16991"/>
    </ligand>
</feature>
<keyword evidence="13 15" id="KW-0326">Glycosidase</keyword>
<dbReference type="InterPro" id="IPR010979">
    <property type="entry name" value="Ribosomal_uS13-like_H2TH"/>
</dbReference>
<dbReference type="EMBL" id="ASIV01000001">
    <property type="protein sequence ID" value="KEG21120.1"/>
    <property type="molecule type" value="Genomic_DNA"/>
</dbReference>
<comment type="similarity">
    <text evidence="2 15">Belongs to the FPG family.</text>
</comment>
<evidence type="ECO:0000256" key="2">
    <source>
        <dbReference type="ARBA" id="ARBA00009409"/>
    </source>
</evidence>
<dbReference type="Gene3D" id="1.10.8.50">
    <property type="match status" value="1"/>
</dbReference>
<feature type="active site" description="Proton donor" evidence="15">
    <location>
        <position position="3"/>
    </location>
</feature>
<feature type="active site" description="Schiff-base intermediate with DNA" evidence="15">
    <location>
        <position position="2"/>
    </location>
</feature>